<gene>
    <name evidence="1" type="ORF">IV73_GL001052</name>
</gene>
<protein>
    <recommendedName>
        <fullName evidence="3">Ribbon-helix-helix protein CopG domain-containing protein</fullName>
    </recommendedName>
</protein>
<dbReference type="PATRIC" id="fig|1616.3.peg.1076"/>
<keyword evidence="2" id="KW-1185">Reference proteome</keyword>
<dbReference type="Proteomes" id="UP000051655">
    <property type="component" value="Unassembled WGS sequence"/>
</dbReference>
<evidence type="ECO:0000313" key="2">
    <source>
        <dbReference type="Proteomes" id="UP000051655"/>
    </source>
</evidence>
<evidence type="ECO:0008006" key="3">
    <source>
        <dbReference type="Google" id="ProtNLM"/>
    </source>
</evidence>
<dbReference type="EMBL" id="JQBP01000005">
    <property type="protein sequence ID" value="KRN74776.1"/>
    <property type="molecule type" value="Genomic_DNA"/>
</dbReference>
<name>A0A0R2JBU7_9LACO</name>
<dbReference type="AlphaFoldDB" id="A0A0R2JBU7"/>
<evidence type="ECO:0000313" key="1">
    <source>
        <dbReference type="EMBL" id="KRN74776.1"/>
    </source>
</evidence>
<reference evidence="1 2" key="1">
    <citation type="journal article" date="2015" name="Genome Announc.">
        <title>Expanding the biotechnology potential of lactobacilli through comparative genomics of 213 strains and associated genera.</title>
        <authorList>
            <person name="Sun Z."/>
            <person name="Harris H.M."/>
            <person name="McCann A."/>
            <person name="Guo C."/>
            <person name="Argimon S."/>
            <person name="Zhang W."/>
            <person name="Yang X."/>
            <person name="Jeffery I.B."/>
            <person name="Cooney J.C."/>
            <person name="Kagawa T.F."/>
            <person name="Liu W."/>
            <person name="Song Y."/>
            <person name="Salvetti E."/>
            <person name="Wrobel A."/>
            <person name="Rasinkangas P."/>
            <person name="Parkhill J."/>
            <person name="Rea M.C."/>
            <person name="O'Sullivan O."/>
            <person name="Ritari J."/>
            <person name="Douillard F.P."/>
            <person name="Paul Ross R."/>
            <person name="Yang R."/>
            <person name="Briner A.E."/>
            <person name="Felis G.E."/>
            <person name="de Vos W.M."/>
            <person name="Barrangou R."/>
            <person name="Klaenhammer T.R."/>
            <person name="Caufield P.W."/>
            <person name="Cui Y."/>
            <person name="Zhang H."/>
            <person name="O'Toole P.W."/>
        </authorList>
    </citation>
    <scope>NUCLEOTIDE SEQUENCE [LARGE SCALE GENOMIC DNA]</scope>
    <source>
        <strain evidence="1 2">DSM 20593</strain>
    </source>
</reference>
<organism evidence="1 2">
    <name type="scientific">Weissella kandleri</name>
    <dbReference type="NCBI Taxonomy" id="1616"/>
    <lineage>
        <taxon>Bacteria</taxon>
        <taxon>Bacillati</taxon>
        <taxon>Bacillota</taxon>
        <taxon>Bacilli</taxon>
        <taxon>Lactobacillales</taxon>
        <taxon>Lactobacillaceae</taxon>
        <taxon>Weissella</taxon>
    </lineage>
</organism>
<dbReference type="STRING" id="1616.IV73_GL001052"/>
<accession>A0A0R2JBU7</accession>
<comment type="caution">
    <text evidence="1">The sequence shown here is derived from an EMBL/GenBank/DDBJ whole genome shotgun (WGS) entry which is preliminary data.</text>
</comment>
<proteinExistence type="predicted"/>
<sequence>MLQLIEKRAIDLGISRNTLIKEVLENYAERISENKAAETIHTQIDALILNQNRLIEATNNSATNISKALQESMELSNEILEEFKIAKTRNK</sequence>